<evidence type="ECO:0000313" key="11">
    <source>
        <dbReference type="EMBL" id="ORA99576.1"/>
    </source>
</evidence>
<organism evidence="11 12">
    <name type="scientific">Mycolicibacter minnesotensis</name>
    <dbReference type="NCBI Taxonomy" id="1118379"/>
    <lineage>
        <taxon>Bacteria</taxon>
        <taxon>Bacillati</taxon>
        <taxon>Actinomycetota</taxon>
        <taxon>Actinomycetes</taxon>
        <taxon>Mycobacteriales</taxon>
        <taxon>Mycobacteriaceae</taxon>
        <taxon>Mycolicibacter</taxon>
    </lineage>
</organism>
<accession>A0AA91M3Z1</accession>
<sequence>MRPPAPPSRNRSRSCGMHEQAPVVAAVAVGGAIGACARYAVALAVPTPVDGFPWATLLTNVSGCALMGVLMVAITEVWVGHRLLRPLLGTGVLGGYTTFSTFAGDVDTLIAAGQLARALLYLLSTPVAALIATWTAASLVRRLIIRRIA</sequence>
<keyword evidence="4 10" id="KW-1133">Transmembrane helix</keyword>
<dbReference type="HAMAP" id="MF_00454">
    <property type="entry name" value="FluC"/>
    <property type="match status" value="1"/>
</dbReference>
<comment type="caution">
    <text evidence="11">The sequence shown here is derived from an EMBL/GenBank/DDBJ whole genome shotgun (WGS) entry which is preliminary data.</text>
</comment>
<keyword evidence="10" id="KW-0406">Ion transport</keyword>
<evidence type="ECO:0000256" key="8">
    <source>
        <dbReference type="ARBA" id="ARBA00035585"/>
    </source>
</evidence>
<comment type="activity regulation">
    <text evidence="10">Na(+) is not transported, but it plays an essential structural role and its presence is essential for fluoride channel function.</text>
</comment>
<feature type="transmembrane region" description="Helical" evidence="10">
    <location>
        <begin position="52"/>
        <end position="74"/>
    </location>
</feature>
<dbReference type="PANTHER" id="PTHR28259">
    <property type="entry name" value="FLUORIDE EXPORT PROTEIN 1-RELATED"/>
    <property type="match status" value="1"/>
</dbReference>
<feature type="transmembrane region" description="Helical" evidence="10">
    <location>
        <begin position="21"/>
        <end position="40"/>
    </location>
</feature>
<proteinExistence type="inferred from homology"/>
<dbReference type="Pfam" id="PF02537">
    <property type="entry name" value="CRCB"/>
    <property type="match status" value="1"/>
</dbReference>
<protein>
    <recommendedName>
        <fullName evidence="10">Fluoride-specific ion channel FluC</fullName>
    </recommendedName>
</protein>
<evidence type="ECO:0000256" key="4">
    <source>
        <dbReference type="ARBA" id="ARBA00022989"/>
    </source>
</evidence>
<keyword evidence="10" id="KW-0813">Transport</keyword>
<keyword evidence="2 10" id="KW-1003">Cell membrane</keyword>
<keyword evidence="5 10" id="KW-0472">Membrane</keyword>
<evidence type="ECO:0000256" key="2">
    <source>
        <dbReference type="ARBA" id="ARBA00022475"/>
    </source>
</evidence>
<evidence type="ECO:0000256" key="9">
    <source>
        <dbReference type="ARBA" id="ARBA00049940"/>
    </source>
</evidence>
<dbReference type="GO" id="GO:0046872">
    <property type="term" value="F:metal ion binding"/>
    <property type="evidence" value="ECO:0007669"/>
    <property type="project" value="UniProtKB-KW"/>
</dbReference>
<feature type="binding site" evidence="10">
    <location>
        <position position="97"/>
    </location>
    <ligand>
        <name>Na(+)</name>
        <dbReference type="ChEBI" id="CHEBI:29101"/>
        <note>structural</note>
    </ligand>
</feature>
<comment type="function">
    <text evidence="9 10">Fluoride-specific ion channel. Important for reducing fluoride concentration in the cell, thus reducing its toxicity.</text>
</comment>
<comment type="similarity">
    <text evidence="7 10">Belongs to the fluoride channel Fluc/FEX (TC 1.A.43) family.</text>
</comment>
<dbReference type="GO" id="GO:0062054">
    <property type="term" value="F:fluoride channel activity"/>
    <property type="evidence" value="ECO:0007669"/>
    <property type="project" value="UniProtKB-UniRule"/>
</dbReference>
<keyword evidence="12" id="KW-1185">Reference proteome</keyword>
<gene>
    <name evidence="10" type="primary">fluC</name>
    <name evidence="10" type="synonym">crcB</name>
    <name evidence="11" type="ORF">BST33_14030</name>
</gene>
<dbReference type="PANTHER" id="PTHR28259:SF1">
    <property type="entry name" value="FLUORIDE EXPORT PROTEIN 1-RELATED"/>
    <property type="match status" value="1"/>
</dbReference>
<feature type="transmembrane region" description="Helical" evidence="10">
    <location>
        <begin position="86"/>
        <end position="106"/>
    </location>
</feature>
<evidence type="ECO:0000256" key="6">
    <source>
        <dbReference type="ARBA" id="ARBA00023303"/>
    </source>
</evidence>
<reference evidence="11 12" key="1">
    <citation type="submission" date="2017-02" db="EMBL/GenBank/DDBJ databases">
        <title>The new phylogeny of genus Mycobacterium.</title>
        <authorList>
            <person name="Tortoli E."/>
            <person name="Trovato A."/>
            <person name="Cirillo D.M."/>
        </authorList>
    </citation>
    <scope>NUCLEOTIDE SEQUENCE [LARGE SCALE GENOMIC DNA]</scope>
    <source>
        <strain evidence="11 12">DSM 45633</strain>
    </source>
</reference>
<dbReference type="GO" id="GO:0140114">
    <property type="term" value="P:cellular detoxification of fluoride"/>
    <property type="evidence" value="ECO:0007669"/>
    <property type="project" value="UniProtKB-UniRule"/>
</dbReference>
<dbReference type="AlphaFoldDB" id="A0AA91M3Z1"/>
<evidence type="ECO:0000256" key="10">
    <source>
        <dbReference type="HAMAP-Rule" id="MF_00454"/>
    </source>
</evidence>
<dbReference type="Proteomes" id="UP000192320">
    <property type="component" value="Unassembled WGS sequence"/>
</dbReference>
<feature type="binding site" evidence="10">
    <location>
        <position position="94"/>
    </location>
    <ligand>
        <name>Na(+)</name>
        <dbReference type="ChEBI" id="CHEBI:29101"/>
        <note>structural</note>
    </ligand>
</feature>
<dbReference type="GO" id="GO:0005886">
    <property type="term" value="C:plasma membrane"/>
    <property type="evidence" value="ECO:0007669"/>
    <property type="project" value="UniProtKB-SubCell"/>
</dbReference>
<evidence type="ECO:0000256" key="7">
    <source>
        <dbReference type="ARBA" id="ARBA00035120"/>
    </source>
</evidence>
<keyword evidence="10" id="KW-0479">Metal-binding</keyword>
<comment type="subcellular location">
    <subcellularLocation>
        <location evidence="1 10">Cell membrane</location>
        <topology evidence="1 10">Multi-pass membrane protein</topology>
    </subcellularLocation>
</comment>
<evidence type="ECO:0000313" key="12">
    <source>
        <dbReference type="Proteomes" id="UP000192320"/>
    </source>
</evidence>
<keyword evidence="6 10" id="KW-0407">Ion channel</keyword>
<evidence type="ECO:0000256" key="3">
    <source>
        <dbReference type="ARBA" id="ARBA00022692"/>
    </source>
</evidence>
<dbReference type="EMBL" id="MVHZ01000015">
    <property type="protein sequence ID" value="ORA99576.1"/>
    <property type="molecule type" value="Genomic_DNA"/>
</dbReference>
<name>A0AA91M3Z1_9MYCO</name>
<keyword evidence="3 10" id="KW-0812">Transmembrane</keyword>
<feature type="transmembrane region" description="Helical" evidence="10">
    <location>
        <begin position="118"/>
        <end position="140"/>
    </location>
</feature>
<evidence type="ECO:0000256" key="1">
    <source>
        <dbReference type="ARBA" id="ARBA00004651"/>
    </source>
</evidence>
<dbReference type="InterPro" id="IPR003691">
    <property type="entry name" value="FluC"/>
</dbReference>
<dbReference type="NCBIfam" id="TIGR00494">
    <property type="entry name" value="crcB"/>
    <property type="match status" value="1"/>
</dbReference>
<evidence type="ECO:0000256" key="5">
    <source>
        <dbReference type="ARBA" id="ARBA00023136"/>
    </source>
</evidence>
<keyword evidence="10" id="KW-0915">Sodium</keyword>
<comment type="catalytic activity">
    <reaction evidence="8">
        <text>fluoride(in) = fluoride(out)</text>
        <dbReference type="Rhea" id="RHEA:76159"/>
        <dbReference type="ChEBI" id="CHEBI:17051"/>
    </reaction>
    <physiologicalReaction direction="left-to-right" evidence="8">
        <dbReference type="Rhea" id="RHEA:76160"/>
    </physiologicalReaction>
</comment>